<feature type="domain" description="Methyltransferase type 11" evidence="1">
    <location>
        <begin position="48"/>
        <end position="141"/>
    </location>
</feature>
<dbReference type="PANTHER" id="PTHR43591:SF110">
    <property type="entry name" value="RHODANESE DOMAIN-CONTAINING PROTEIN"/>
    <property type="match status" value="1"/>
</dbReference>
<dbReference type="SUPFAM" id="SSF53335">
    <property type="entry name" value="S-adenosyl-L-methionine-dependent methyltransferases"/>
    <property type="match status" value="1"/>
</dbReference>
<gene>
    <name evidence="2" type="ORF">EY643_02930</name>
</gene>
<keyword evidence="2" id="KW-0808">Transferase</keyword>
<dbReference type="GO" id="GO:0008757">
    <property type="term" value="F:S-adenosylmethionine-dependent methyltransferase activity"/>
    <property type="evidence" value="ECO:0007669"/>
    <property type="project" value="InterPro"/>
</dbReference>
<sequence>MERDYQYNYSEIRPSVFDTEGRNRKANTIVRVCQDFLGTESLSDLTLLDVGSSSGIIDNYLADFFGEVHGIDIDEPAMKFARERFDKPNLHFAVGDAMKLAQNDNSVDVVVCSHVYEHVPDAAQMFSEICRVLKPGGFCYFSGNNRVMLMEPHYRLPFLSLLPRPLAHLYMRMAGKGRYYHEKHLSYRDLKTLMADFELEDYSARIIESPTEYAVEYMLKPGSMKWRLARLVARHAKWATPHIWLLRKPGSEA</sequence>
<dbReference type="Proteomes" id="UP000326287">
    <property type="component" value="Chromosome"/>
</dbReference>
<reference evidence="2 3" key="1">
    <citation type="submission" date="2019-02" db="EMBL/GenBank/DDBJ databases">
        <authorList>
            <person name="Li S.-H."/>
        </authorList>
    </citation>
    <scope>NUCLEOTIDE SEQUENCE [LARGE SCALE GENOMIC DNA]</scope>
    <source>
        <strain evidence="2 3">IMCC14385</strain>
    </source>
</reference>
<dbReference type="GO" id="GO:0032259">
    <property type="term" value="P:methylation"/>
    <property type="evidence" value="ECO:0007669"/>
    <property type="project" value="UniProtKB-KW"/>
</dbReference>
<organism evidence="2 3">
    <name type="scientific">Halioglobus maricola</name>
    <dbReference type="NCBI Taxonomy" id="2601894"/>
    <lineage>
        <taxon>Bacteria</taxon>
        <taxon>Pseudomonadati</taxon>
        <taxon>Pseudomonadota</taxon>
        <taxon>Gammaproteobacteria</taxon>
        <taxon>Cellvibrionales</taxon>
        <taxon>Halieaceae</taxon>
        <taxon>Halioglobus</taxon>
    </lineage>
</organism>
<protein>
    <submittedName>
        <fullName evidence="2">Class I SAM-dependent methyltransferase</fullName>
    </submittedName>
</protein>
<evidence type="ECO:0000313" key="2">
    <source>
        <dbReference type="EMBL" id="QFU74692.1"/>
    </source>
</evidence>
<dbReference type="AlphaFoldDB" id="A0A5P9NFY4"/>
<dbReference type="KEGG" id="halc:EY643_02930"/>
<dbReference type="OrthoDB" id="9772751at2"/>
<keyword evidence="2" id="KW-0489">Methyltransferase</keyword>
<dbReference type="RefSeq" id="WP_152660804.1">
    <property type="nucleotide sequence ID" value="NZ_CP036422.1"/>
</dbReference>
<accession>A0A5P9NFY4</accession>
<evidence type="ECO:0000259" key="1">
    <source>
        <dbReference type="Pfam" id="PF08241"/>
    </source>
</evidence>
<dbReference type="EMBL" id="CP036422">
    <property type="protein sequence ID" value="QFU74692.1"/>
    <property type="molecule type" value="Genomic_DNA"/>
</dbReference>
<dbReference type="CDD" id="cd02440">
    <property type="entry name" value="AdoMet_MTases"/>
    <property type="match status" value="1"/>
</dbReference>
<proteinExistence type="predicted"/>
<dbReference type="PANTHER" id="PTHR43591">
    <property type="entry name" value="METHYLTRANSFERASE"/>
    <property type="match status" value="1"/>
</dbReference>
<dbReference type="Gene3D" id="3.40.50.150">
    <property type="entry name" value="Vaccinia Virus protein VP39"/>
    <property type="match status" value="1"/>
</dbReference>
<dbReference type="Pfam" id="PF08241">
    <property type="entry name" value="Methyltransf_11"/>
    <property type="match status" value="1"/>
</dbReference>
<keyword evidence="3" id="KW-1185">Reference proteome</keyword>
<dbReference type="InterPro" id="IPR013216">
    <property type="entry name" value="Methyltransf_11"/>
</dbReference>
<name>A0A5P9NFY4_9GAMM</name>
<evidence type="ECO:0000313" key="3">
    <source>
        <dbReference type="Proteomes" id="UP000326287"/>
    </source>
</evidence>
<dbReference type="InterPro" id="IPR029063">
    <property type="entry name" value="SAM-dependent_MTases_sf"/>
</dbReference>